<name>A0ABS9U2D6_9MICC</name>
<dbReference type="Gene3D" id="3.30.70.2970">
    <property type="entry name" value="Protein of unknown function (DUF541), domain 2"/>
    <property type="match status" value="1"/>
</dbReference>
<comment type="caution">
    <text evidence="1">The sequence shown here is derived from an EMBL/GenBank/DDBJ whole genome shotgun (WGS) entry which is preliminary data.</text>
</comment>
<accession>A0ABS9U2D6</accession>
<organism evidence="1 2">
    <name type="scientific">Sinomonas terrae</name>
    <dbReference type="NCBI Taxonomy" id="2908838"/>
    <lineage>
        <taxon>Bacteria</taxon>
        <taxon>Bacillati</taxon>
        <taxon>Actinomycetota</taxon>
        <taxon>Actinomycetes</taxon>
        <taxon>Micrococcales</taxon>
        <taxon>Micrococcaceae</taxon>
        <taxon>Sinomonas</taxon>
    </lineage>
</organism>
<evidence type="ECO:0000313" key="1">
    <source>
        <dbReference type="EMBL" id="MCH6470863.1"/>
    </source>
</evidence>
<dbReference type="PANTHER" id="PTHR34387:SF2">
    <property type="entry name" value="SLR1258 PROTEIN"/>
    <property type="match status" value="1"/>
</dbReference>
<proteinExistence type="predicted"/>
<dbReference type="InterPro" id="IPR007497">
    <property type="entry name" value="SIMPL/DUF541"/>
</dbReference>
<gene>
    <name evidence="1" type="ORF">L0M17_12915</name>
</gene>
<dbReference type="Proteomes" id="UP001202922">
    <property type="component" value="Unassembled WGS sequence"/>
</dbReference>
<sequence>MVRKPDIVSTTGTGSVRAAPDTAVLRLSVEVREAGLAHAYSGASAAARRVVESVLEQGVPRPDVSTSGLSVHSETVWRENSGQQVVAYVASTGLTVTVRELARTPEVLDAVVRSAGDALRVNGVALEVSDRASLEAAAQEAAFDDAQATAARLARRAGRALGEVLRIDAAAFSAPGPPMPLARAALASTVEPMPVEAGETDIRASVSVTWRLSRPAEQH</sequence>
<keyword evidence="2" id="KW-1185">Reference proteome</keyword>
<dbReference type="Gene3D" id="3.30.110.170">
    <property type="entry name" value="Protein of unknown function (DUF541), domain 1"/>
    <property type="match status" value="1"/>
</dbReference>
<dbReference type="InterPro" id="IPR052022">
    <property type="entry name" value="26kDa_periplasmic_antigen"/>
</dbReference>
<evidence type="ECO:0000313" key="2">
    <source>
        <dbReference type="Proteomes" id="UP001202922"/>
    </source>
</evidence>
<protein>
    <submittedName>
        <fullName evidence="1">SIMPL domain-containing protein</fullName>
    </submittedName>
</protein>
<reference evidence="1 2" key="1">
    <citation type="submission" date="2022-03" db="EMBL/GenBank/DDBJ databases">
        <title>Sinomonas sp. isolated from a soil.</title>
        <authorList>
            <person name="Han J."/>
            <person name="Kim D.-U."/>
        </authorList>
    </citation>
    <scope>NUCLEOTIDE SEQUENCE [LARGE SCALE GENOMIC DNA]</scope>
    <source>
        <strain evidence="1 2">5-5</strain>
    </source>
</reference>
<dbReference type="EMBL" id="JAKZBV010000001">
    <property type="protein sequence ID" value="MCH6470863.1"/>
    <property type="molecule type" value="Genomic_DNA"/>
</dbReference>
<dbReference type="RefSeq" id="WP_241054389.1">
    <property type="nucleotide sequence ID" value="NZ_JAKZBV010000001.1"/>
</dbReference>
<dbReference type="Pfam" id="PF04402">
    <property type="entry name" value="SIMPL"/>
    <property type="match status" value="1"/>
</dbReference>
<dbReference type="PANTHER" id="PTHR34387">
    <property type="entry name" value="SLR1258 PROTEIN"/>
    <property type="match status" value="1"/>
</dbReference>